<dbReference type="Pfam" id="PF04149">
    <property type="entry name" value="DUF397"/>
    <property type="match status" value="2"/>
</dbReference>
<accession>A0A0J7Z4Y6</accession>
<protein>
    <submittedName>
        <fullName evidence="2">Toxin</fullName>
    </submittedName>
</protein>
<organism evidence="2 3">
    <name type="scientific">Streptomyces viridochromogenes</name>
    <dbReference type="NCBI Taxonomy" id="1938"/>
    <lineage>
        <taxon>Bacteria</taxon>
        <taxon>Bacillati</taxon>
        <taxon>Actinomycetota</taxon>
        <taxon>Actinomycetes</taxon>
        <taxon>Kitasatosporales</taxon>
        <taxon>Streptomycetaceae</taxon>
        <taxon>Streptomyces</taxon>
    </lineage>
</organism>
<proteinExistence type="predicted"/>
<evidence type="ECO:0000313" key="3">
    <source>
        <dbReference type="Proteomes" id="UP000037432"/>
    </source>
</evidence>
<dbReference type="EMBL" id="LFNT01000047">
    <property type="protein sequence ID" value="KMS70567.1"/>
    <property type="molecule type" value="Genomic_DNA"/>
</dbReference>
<feature type="domain" description="DUF397" evidence="1">
    <location>
        <begin position="28"/>
        <end position="80"/>
    </location>
</feature>
<feature type="domain" description="DUF397" evidence="1">
    <location>
        <begin position="6"/>
        <end position="26"/>
    </location>
</feature>
<reference evidence="2 3" key="1">
    <citation type="submission" date="2015-06" db="EMBL/GenBank/DDBJ databases">
        <authorList>
            <person name="Ju K.-S."/>
            <person name="Doroghazi J.R."/>
            <person name="Metcalf W.W."/>
        </authorList>
    </citation>
    <scope>NUCLEOTIDE SEQUENCE [LARGE SCALE GENOMIC DNA]</scope>
    <source>
        <strain evidence="2 3">NRRL 3414</strain>
    </source>
</reference>
<dbReference type="PATRIC" id="fig|1938.3.peg.6113"/>
<comment type="caution">
    <text evidence="2">The sequence shown here is derived from an EMBL/GenBank/DDBJ whole genome shotgun (WGS) entry which is preliminary data.</text>
</comment>
<dbReference type="InterPro" id="IPR007278">
    <property type="entry name" value="DUF397"/>
</dbReference>
<evidence type="ECO:0000259" key="1">
    <source>
        <dbReference type="Pfam" id="PF04149"/>
    </source>
</evidence>
<dbReference type="AlphaFoldDB" id="A0A0J7Z4Y6"/>
<name>A0A0J7Z4Y6_STRVR</name>
<dbReference type="RefSeq" id="WP_048584721.1">
    <property type="nucleotide sequence ID" value="NZ_LFNT01000047.1"/>
</dbReference>
<sequence>MSTSQLHWFKSSYSSSSDPGDCVEVALDWIKSSYSDSSEPGDCVEVATTPATIHIRDSKTPEALHLTVAPTTWTLFVASVSLA</sequence>
<gene>
    <name evidence="2" type="ORF">ACM01_31055</name>
</gene>
<dbReference type="OrthoDB" id="4562195at2"/>
<evidence type="ECO:0000313" key="2">
    <source>
        <dbReference type="EMBL" id="KMS70567.1"/>
    </source>
</evidence>
<dbReference type="Proteomes" id="UP000037432">
    <property type="component" value="Unassembled WGS sequence"/>
</dbReference>